<keyword evidence="8" id="KW-0539">Nucleus</keyword>
<organism evidence="10 11">
    <name type="scientific">Gloeophyllum trabeum (strain ATCC 11539 / FP-39264 / Madison 617)</name>
    <name type="common">Brown rot fungus</name>
    <dbReference type="NCBI Taxonomy" id="670483"/>
    <lineage>
        <taxon>Eukaryota</taxon>
        <taxon>Fungi</taxon>
        <taxon>Dikarya</taxon>
        <taxon>Basidiomycota</taxon>
        <taxon>Agaricomycotina</taxon>
        <taxon>Agaricomycetes</taxon>
        <taxon>Gloeophyllales</taxon>
        <taxon>Gloeophyllaceae</taxon>
        <taxon>Gloeophyllum</taxon>
    </lineage>
</organism>
<evidence type="ECO:0000256" key="4">
    <source>
        <dbReference type="ARBA" id="ARBA00022490"/>
    </source>
</evidence>
<dbReference type="KEGG" id="gtr:GLOTRDRAFT_44989"/>
<dbReference type="HOGENOM" id="CLU_038704_1_1_1"/>
<evidence type="ECO:0000256" key="6">
    <source>
        <dbReference type="ARBA" id="ARBA00022679"/>
    </source>
</evidence>
<proteinExistence type="inferred from homology"/>
<evidence type="ECO:0000256" key="2">
    <source>
        <dbReference type="ARBA" id="ARBA00004496"/>
    </source>
</evidence>
<comment type="similarity">
    <text evidence="9">Belongs to the methyltransferase superfamily. METTL18 family.</text>
</comment>
<dbReference type="OMA" id="NLLLTWH"/>
<dbReference type="Proteomes" id="UP000030669">
    <property type="component" value="Unassembled WGS sequence"/>
</dbReference>
<accession>S7Q2J2</accession>
<dbReference type="InterPro" id="IPR019410">
    <property type="entry name" value="Methyltransf_16"/>
</dbReference>
<dbReference type="OrthoDB" id="1723750at2759"/>
<evidence type="ECO:0000313" key="10">
    <source>
        <dbReference type="EMBL" id="EPQ53767.1"/>
    </source>
</evidence>
<dbReference type="SUPFAM" id="SSF53335">
    <property type="entry name" value="S-adenosyl-L-methionine-dependent methyltransferases"/>
    <property type="match status" value="1"/>
</dbReference>
<keyword evidence="7" id="KW-0949">S-adenosyl-L-methionine</keyword>
<dbReference type="Gene3D" id="3.40.50.150">
    <property type="entry name" value="Vaccinia Virus protein VP39"/>
    <property type="match status" value="1"/>
</dbReference>
<sequence length="389" mass="42938">MFKFEFDLQDDLDDLDAFSASEGKTVDEKSNGKELPESAQTFGEISLDDLFGSLPSLISYSPLQALLSSGEHLTFARRDLFDARFQLISGSGEETRYGEEQAEDHATALQFLDAPSDLVPGVYEGGLKTWECSIDLAAYLDELKLTYNGKRILELGCGTAIPSLYILRSLFSSSQQSEAPSETNIHLQDYNRSVLELITFPNVLLAWYLSPASLSYRESAADPLPPVEPAQPNELPITPSLTEAFRTSLLLLNIKIRFFYGSWDSFDLSRANGKYDVVLTSETIYRTDSLGSLVQLLSDACAEDDSLAKMTEAKLSLAPSQNGSPTSLCLVAAKVLYFGVGGGVSDFIHAVEDPDIYSCRERKRRRGDVETVWEKTGGVGRKVLRVKWS</sequence>
<evidence type="ECO:0000313" key="11">
    <source>
        <dbReference type="Proteomes" id="UP000030669"/>
    </source>
</evidence>
<gene>
    <name evidence="10" type="ORF">GLOTRDRAFT_44989</name>
</gene>
<dbReference type="eggNOG" id="KOG2920">
    <property type="taxonomic scope" value="Eukaryota"/>
</dbReference>
<dbReference type="EMBL" id="KB469305">
    <property type="protein sequence ID" value="EPQ53767.1"/>
    <property type="molecule type" value="Genomic_DNA"/>
</dbReference>
<dbReference type="STRING" id="670483.S7Q2J2"/>
<evidence type="ECO:0000256" key="9">
    <source>
        <dbReference type="ARBA" id="ARBA00038126"/>
    </source>
</evidence>
<reference evidence="10 11" key="1">
    <citation type="journal article" date="2012" name="Science">
        <title>The Paleozoic origin of enzymatic lignin decomposition reconstructed from 31 fungal genomes.</title>
        <authorList>
            <person name="Floudas D."/>
            <person name="Binder M."/>
            <person name="Riley R."/>
            <person name="Barry K."/>
            <person name="Blanchette R.A."/>
            <person name="Henrissat B."/>
            <person name="Martinez A.T."/>
            <person name="Otillar R."/>
            <person name="Spatafora J.W."/>
            <person name="Yadav J.S."/>
            <person name="Aerts A."/>
            <person name="Benoit I."/>
            <person name="Boyd A."/>
            <person name="Carlson A."/>
            <person name="Copeland A."/>
            <person name="Coutinho P.M."/>
            <person name="de Vries R.P."/>
            <person name="Ferreira P."/>
            <person name="Findley K."/>
            <person name="Foster B."/>
            <person name="Gaskell J."/>
            <person name="Glotzer D."/>
            <person name="Gorecki P."/>
            <person name="Heitman J."/>
            <person name="Hesse C."/>
            <person name="Hori C."/>
            <person name="Igarashi K."/>
            <person name="Jurgens J.A."/>
            <person name="Kallen N."/>
            <person name="Kersten P."/>
            <person name="Kohler A."/>
            <person name="Kuees U."/>
            <person name="Kumar T.K.A."/>
            <person name="Kuo A."/>
            <person name="LaButti K."/>
            <person name="Larrondo L.F."/>
            <person name="Lindquist E."/>
            <person name="Ling A."/>
            <person name="Lombard V."/>
            <person name="Lucas S."/>
            <person name="Lundell T."/>
            <person name="Martin R."/>
            <person name="McLaughlin D.J."/>
            <person name="Morgenstern I."/>
            <person name="Morin E."/>
            <person name="Murat C."/>
            <person name="Nagy L.G."/>
            <person name="Nolan M."/>
            <person name="Ohm R.A."/>
            <person name="Patyshakuliyeva A."/>
            <person name="Rokas A."/>
            <person name="Ruiz-Duenas F.J."/>
            <person name="Sabat G."/>
            <person name="Salamov A."/>
            <person name="Samejima M."/>
            <person name="Schmutz J."/>
            <person name="Slot J.C."/>
            <person name="St John F."/>
            <person name="Stenlid J."/>
            <person name="Sun H."/>
            <person name="Sun S."/>
            <person name="Syed K."/>
            <person name="Tsang A."/>
            <person name="Wiebenga A."/>
            <person name="Young D."/>
            <person name="Pisabarro A."/>
            <person name="Eastwood D.C."/>
            <person name="Martin F."/>
            <person name="Cullen D."/>
            <person name="Grigoriev I.V."/>
            <person name="Hibbett D.S."/>
        </authorList>
    </citation>
    <scope>NUCLEOTIDE SEQUENCE [LARGE SCALE GENOMIC DNA]</scope>
    <source>
        <strain evidence="10 11">ATCC 11539</strain>
    </source>
</reference>
<keyword evidence="4" id="KW-0963">Cytoplasm</keyword>
<evidence type="ECO:0000256" key="7">
    <source>
        <dbReference type="ARBA" id="ARBA00022691"/>
    </source>
</evidence>
<dbReference type="AlphaFoldDB" id="S7Q2J2"/>
<dbReference type="InterPro" id="IPR029063">
    <property type="entry name" value="SAM-dependent_MTases_sf"/>
</dbReference>
<evidence type="ECO:0000256" key="3">
    <source>
        <dbReference type="ARBA" id="ARBA00012533"/>
    </source>
</evidence>
<evidence type="ECO:0000256" key="8">
    <source>
        <dbReference type="ARBA" id="ARBA00023242"/>
    </source>
</evidence>
<evidence type="ECO:0000256" key="1">
    <source>
        <dbReference type="ARBA" id="ARBA00004123"/>
    </source>
</evidence>
<keyword evidence="6" id="KW-0808">Transferase</keyword>
<dbReference type="GO" id="GO:0032259">
    <property type="term" value="P:methylation"/>
    <property type="evidence" value="ECO:0007669"/>
    <property type="project" value="UniProtKB-KW"/>
</dbReference>
<dbReference type="GO" id="GO:0018064">
    <property type="term" value="F:protein-L-histidine N-tele-methyltransferase activity"/>
    <property type="evidence" value="ECO:0007669"/>
    <property type="project" value="UniProtKB-EC"/>
</dbReference>
<evidence type="ECO:0000256" key="5">
    <source>
        <dbReference type="ARBA" id="ARBA00022603"/>
    </source>
</evidence>
<comment type="subcellular location">
    <subcellularLocation>
        <location evidence="2">Cytoplasm</location>
    </subcellularLocation>
    <subcellularLocation>
        <location evidence="1">Nucleus</location>
    </subcellularLocation>
</comment>
<protein>
    <recommendedName>
        <fullName evidence="3">protein-histidine N-methyltransferase</fullName>
        <ecNumber evidence="3">2.1.1.85</ecNumber>
    </recommendedName>
</protein>
<dbReference type="GeneID" id="19306315"/>
<dbReference type="PANTHER" id="PTHR14614:SF39">
    <property type="entry name" value="HISTIDINE PROTEIN METHYLTRANSFERASE 1 HOMOLOG"/>
    <property type="match status" value="1"/>
</dbReference>
<dbReference type="PANTHER" id="PTHR14614">
    <property type="entry name" value="HEPATOCELLULAR CARCINOMA-ASSOCIATED ANTIGEN"/>
    <property type="match status" value="1"/>
</dbReference>
<keyword evidence="11" id="KW-1185">Reference proteome</keyword>
<dbReference type="GO" id="GO:0005737">
    <property type="term" value="C:cytoplasm"/>
    <property type="evidence" value="ECO:0007669"/>
    <property type="project" value="UniProtKB-SubCell"/>
</dbReference>
<dbReference type="GO" id="GO:0005634">
    <property type="term" value="C:nucleus"/>
    <property type="evidence" value="ECO:0007669"/>
    <property type="project" value="UniProtKB-SubCell"/>
</dbReference>
<dbReference type="EC" id="2.1.1.85" evidence="3"/>
<keyword evidence="5" id="KW-0489">Methyltransferase</keyword>
<name>S7Q2J2_GLOTA</name>
<dbReference type="RefSeq" id="XP_007867719.1">
    <property type="nucleotide sequence ID" value="XM_007869528.1"/>
</dbReference>